<protein>
    <recommendedName>
        <fullName evidence="4">Tyr recombinase domain-containing protein</fullName>
    </recommendedName>
</protein>
<comment type="caution">
    <text evidence="2">The sequence shown here is derived from an EMBL/GenBank/DDBJ whole genome shotgun (WGS) entry which is preliminary data.</text>
</comment>
<dbReference type="SUPFAM" id="SSF56349">
    <property type="entry name" value="DNA breaking-rejoining enzymes"/>
    <property type="match status" value="1"/>
</dbReference>
<evidence type="ECO:0000256" key="1">
    <source>
        <dbReference type="ARBA" id="ARBA00023172"/>
    </source>
</evidence>
<sequence length="621" mass="70971">MSDIFNIHLFDINSYGLPPEPTQEEPFAQILWLFNCRRDRASSKDRKSAYIAARNRIVIYLQSIHGNKPFLLKEHIDEFFLVRLKQTLAIHGNVAKDLPKLKSHTLVGFLSSVRQVMLDAISYQLLSCEFMQNSSLGASQRETEVHTDYSDNELDQILNALSNEMRLVHKIISGYQPLKPGVGRDPRIRSAADPNAQYFDPGYGWKVIENLQWYFENVMESKPSFGSCCNLDKSHNKFYHHASCTHGGIKNVYKSWGVVSIVSSELIMPIVINLVYLTGLNPTSLLALSTDAYQDEHELTGMPYLVFEKKRSGGDLELHLSLLDSNSEIPLKRKQAINVKRAFDLLITLTKNMRDGLDEGDPLKRKLLIYESGSRVSWSKPIQLTPATTSLWCRAIAEKYDMRNDAGGRLDFNLVRFRSTKLTSMALEGRDLFEIQQVARHKNISTTLSYVNRNKVDIHIRGEVLEALQKIRENRITFTSDCNSTKEDLNSEKPVKFYKGLISDCKNTFDPPEWVKKSQDYVEGAPCVRFNMCLFCKNVIVLRQHLPVLAAYRAQLLSIQQNNIQNLPNAEHYDKTLELLNQLFDSDKSEFSASDIEWAIELSETIDVIVDPLIYHGVEHD</sequence>
<dbReference type="GO" id="GO:0006310">
    <property type="term" value="P:DNA recombination"/>
    <property type="evidence" value="ECO:0007669"/>
    <property type="project" value="UniProtKB-KW"/>
</dbReference>
<dbReference type="EMBL" id="PQVH01000011">
    <property type="protein sequence ID" value="TFW70761.1"/>
    <property type="molecule type" value="Genomic_DNA"/>
</dbReference>
<organism evidence="2 3">
    <name type="scientific">Methylotenera oryzisoli</name>
    <dbReference type="NCBI Taxonomy" id="2080758"/>
    <lineage>
        <taxon>Bacteria</taxon>
        <taxon>Pseudomonadati</taxon>
        <taxon>Pseudomonadota</taxon>
        <taxon>Betaproteobacteria</taxon>
        <taxon>Nitrosomonadales</taxon>
        <taxon>Methylophilaceae</taxon>
        <taxon>Methylotenera</taxon>
    </lineage>
</organism>
<evidence type="ECO:0000313" key="3">
    <source>
        <dbReference type="Proteomes" id="UP000297706"/>
    </source>
</evidence>
<name>A0A4Y9VR97_9PROT</name>
<evidence type="ECO:0000313" key="2">
    <source>
        <dbReference type="EMBL" id="TFW70761.1"/>
    </source>
</evidence>
<dbReference type="GO" id="GO:0015074">
    <property type="term" value="P:DNA integration"/>
    <property type="evidence" value="ECO:0007669"/>
    <property type="project" value="InterPro"/>
</dbReference>
<proteinExistence type="predicted"/>
<evidence type="ECO:0008006" key="4">
    <source>
        <dbReference type="Google" id="ProtNLM"/>
    </source>
</evidence>
<dbReference type="RefSeq" id="WP_135278224.1">
    <property type="nucleotide sequence ID" value="NZ_PQVH01000011.1"/>
</dbReference>
<reference evidence="2 3" key="1">
    <citation type="submission" date="2018-02" db="EMBL/GenBank/DDBJ databases">
        <title>A novel lanthanide dependent methylotroph, Methylotenera sp. La3113.</title>
        <authorList>
            <person name="Lv H."/>
            <person name="Tani A."/>
        </authorList>
    </citation>
    <scope>NUCLEOTIDE SEQUENCE [LARGE SCALE GENOMIC DNA]</scope>
    <source>
        <strain evidence="2 3">La3113</strain>
    </source>
</reference>
<gene>
    <name evidence="2" type="ORF">C3Y98_08785</name>
</gene>
<dbReference type="Gene3D" id="1.10.443.10">
    <property type="entry name" value="Intergrase catalytic core"/>
    <property type="match status" value="1"/>
</dbReference>
<dbReference type="AlphaFoldDB" id="A0A4Y9VR97"/>
<dbReference type="OrthoDB" id="6092950at2"/>
<keyword evidence="3" id="KW-1185">Reference proteome</keyword>
<dbReference type="Proteomes" id="UP000297706">
    <property type="component" value="Unassembled WGS sequence"/>
</dbReference>
<dbReference type="InterPro" id="IPR011010">
    <property type="entry name" value="DNA_brk_join_enz"/>
</dbReference>
<keyword evidence="1" id="KW-0233">DNA recombination</keyword>
<dbReference type="InterPro" id="IPR013762">
    <property type="entry name" value="Integrase-like_cat_sf"/>
</dbReference>
<dbReference type="GO" id="GO:0003677">
    <property type="term" value="F:DNA binding"/>
    <property type="evidence" value="ECO:0007669"/>
    <property type="project" value="InterPro"/>
</dbReference>
<accession>A0A4Y9VR97</accession>